<name>F8ACP9_THEID</name>
<keyword evidence="2" id="KW-1185">Reference proteome</keyword>
<reference evidence="1 2" key="2">
    <citation type="journal article" date="2012" name="Stand. Genomic Sci.">
        <title>Complete genome sequence of the thermophilic sulfate-reducing ocean bacterium Thermodesulfatator indicus type strain (CIR29812(T)).</title>
        <authorList>
            <person name="Anderson I."/>
            <person name="Saunders E."/>
            <person name="Lapidus A."/>
            <person name="Nolan M."/>
            <person name="Lucas S."/>
            <person name="Tice H."/>
            <person name="Del Rio T.G."/>
            <person name="Cheng J.F."/>
            <person name="Han C."/>
            <person name="Tapia R."/>
            <person name="Goodwin L.A."/>
            <person name="Pitluck S."/>
            <person name="Liolios K."/>
            <person name="Mavromatis K."/>
            <person name="Pagani I."/>
            <person name="Ivanova N."/>
            <person name="Mikhailova N."/>
            <person name="Pati A."/>
            <person name="Chen A."/>
            <person name="Palaniappan K."/>
            <person name="Land M."/>
            <person name="Hauser L."/>
            <person name="Jeffries C.D."/>
            <person name="Chang Y.J."/>
            <person name="Brambilla E.M."/>
            <person name="Rohde M."/>
            <person name="Spring S."/>
            <person name="Goker M."/>
            <person name="Detter J.C."/>
            <person name="Woyke T."/>
            <person name="Bristow J."/>
            <person name="Eisen J.A."/>
            <person name="Markowitz V."/>
            <person name="Hugenholtz P."/>
            <person name="Kyrpides N.C."/>
            <person name="Klenk H.P."/>
        </authorList>
    </citation>
    <scope>NUCLEOTIDE SEQUENCE [LARGE SCALE GENOMIC DNA]</scope>
    <source>
        <strain evidence="2">DSM 15286 / JCM 11887 / CIR29812</strain>
    </source>
</reference>
<sequence>MIEYPVFYRKLSDLTWDEPERDGVYLLIKESIKKHGQIFMPLLIDPGNRVWDGRKRAEALEELIAGGEGVSKSVPVIVMEDPADLARELNVIRRPPAIEDLLSFTTTEVEKRVPGREELISELLRARGIGPRIFRELIKETKIVVNKR</sequence>
<dbReference type="AlphaFoldDB" id="F8ACP9"/>
<dbReference type="RefSeq" id="WP_013908567.1">
    <property type="nucleotide sequence ID" value="NC_015681.1"/>
</dbReference>
<dbReference type="PaxDb" id="667014-Thein_1974"/>
<accession>F8ACP9</accession>
<dbReference type="Proteomes" id="UP000006793">
    <property type="component" value="Chromosome"/>
</dbReference>
<proteinExistence type="predicted"/>
<dbReference type="InterPro" id="IPR036086">
    <property type="entry name" value="ParB/Sulfiredoxin_sf"/>
</dbReference>
<organism evidence="1 2">
    <name type="scientific">Thermodesulfatator indicus (strain DSM 15286 / JCM 11887 / CIR29812)</name>
    <dbReference type="NCBI Taxonomy" id="667014"/>
    <lineage>
        <taxon>Bacteria</taxon>
        <taxon>Pseudomonadati</taxon>
        <taxon>Thermodesulfobacteriota</taxon>
        <taxon>Thermodesulfobacteria</taxon>
        <taxon>Thermodesulfobacteriales</taxon>
        <taxon>Thermodesulfatatoraceae</taxon>
        <taxon>Thermodesulfatator</taxon>
    </lineage>
</organism>
<dbReference type="SUPFAM" id="SSF110849">
    <property type="entry name" value="ParB/Sulfiredoxin"/>
    <property type="match status" value="1"/>
</dbReference>
<evidence type="ECO:0000313" key="2">
    <source>
        <dbReference type="Proteomes" id="UP000006793"/>
    </source>
</evidence>
<dbReference type="STRING" id="667014.Thein_1974"/>
<evidence type="ECO:0008006" key="3">
    <source>
        <dbReference type="Google" id="ProtNLM"/>
    </source>
</evidence>
<dbReference type="HOGENOM" id="CLU_1757948_0_0_0"/>
<dbReference type="KEGG" id="tid:Thein_1974"/>
<gene>
    <name evidence="1" type="ordered locus">Thein_1974</name>
</gene>
<dbReference type="EMBL" id="CP002683">
    <property type="protein sequence ID" value="AEH45828.1"/>
    <property type="molecule type" value="Genomic_DNA"/>
</dbReference>
<dbReference type="InParanoid" id="F8ACP9"/>
<evidence type="ECO:0000313" key="1">
    <source>
        <dbReference type="EMBL" id="AEH45828.1"/>
    </source>
</evidence>
<reference evidence="2" key="1">
    <citation type="submission" date="2011-04" db="EMBL/GenBank/DDBJ databases">
        <title>The complete genome of Thermodesulfatator indicus DSM 15286.</title>
        <authorList>
            <person name="Lucas S."/>
            <person name="Copeland A."/>
            <person name="Lapidus A."/>
            <person name="Bruce D."/>
            <person name="Goodwin L."/>
            <person name="Pitluck S."/>
            <person name="Peters L."/>
            <person name="Kyrpides N."/>
            <person name="Mavromatis K."/>
            <person name="Pagani I."/>
            <person name="Ivanova N."/>
            <person name="Saunders L."/>
            <person name="Detter J.C."/>
            <person name="Tapia R."/>
            <person name="Han C."/>
            <person name="Land M."/>
            <person name="Hauser L."/>
            <person name="Markowitz V."/>
            <person name="Cheng J.-F."/>
            <person name="Hugenholtz P."/>
            <person name="Woyke T."/>
            <person name="Wu D."/>
            <person name="Spring S."/>
            <person name="Schroeder M."/>
            <person name="Brambilla E."/>
            <person name="Klenk H.-P."/>
            <person name="Eisen J.A."/>
        </authorList>
    </citation>
    <scope>NUCLEOTIDE SEQUENCE [LARGE SCALE GENOMIC DNA]</scope>
    <source>
        <strain evidence="2">DSM 15286 / JCM 11887 / CIR29812</strain>
    </source>
</reference>
<protein>
    <recommendedName>
        <fullName evidence="3">ParB domain protein nuclease</fullName>
    </recommendedName>
</protein>